<evidence type="ECO:0000313" key="9">
    <source>
        <dbReference type="EMBL" id="SDF03245.1"/>
    </source>
</evidence>
<dbReference type="GO" id="GO:0016020">
    <property type="term" value="C:membrane"/>
    <property type="evidence" value="ECO:0007669"/>
    <property type="project" value="InterPro"/>
</dbReference>
<dbReference type="SUPFAM" id="SSF58104">
    <property type="entry name" value="Methyl-accepting chemotaxis protein (MCP) signaling domain"/>
    <property type="match status" value="1"/>
</dbReference>
<dbReference type="Gene3D" id="1.10.287.950">
    <property type="entry name" value="Methyl-accepting chemotaxis protein"/>
    <property type="match status" value="1"/>
</dbReference>
<dbReference type="STRING" id="282683.SAMN04488105_111132"/>
<dbReference type="SMART" id="SM00283">
    <property type="entry name" value="MA"/>
    <property type="match status" value="1"/>
</dbReference>
<dbReference type="OrthoDB" id="354287at2"/>
<keyword evidence="5" id="KW-1133">Transmembrane helix</keyword>
<feature type="compositionally biased region" description="Low complexity" evidence="4">
    <location>
        <begin position="606"/>
        <end position="623"/>
    </location>
</feature>
<organism evidence="9 10">
    <name type="scientific">Salipiger thiooxidans</name>
    <dbReference type="NCBI Taxonomy" id="282683"/>
    <lineage>
        <taxon>Bacteria</taxon>
        <taxon>Pseudomonadati</taxon>
        <taxon>Pseudomonadota</taxon>
        <taxon>Alphaproteobacteria</taxon>
        <taxon>Rhodobacterales</taxon>
        <taxon>Roseobacteraceae</taxon>
        <taxon>Salipiger</taxon>
    </lineage>
</organism>
<feature type="signal peptide" evidence="6">
    <location>
        <begin position="1"/>
        <end position="29"/>
    </location>
</feature>
<reference evidence="10" key="1">
    <citation type="submission" date="2016-10" db="EMBL/GenBank/DDBJ databases">
        <authorList>
            <person name="Varghese N."/>
            <person name="Submissions S."/>
        </authorList>
    </citation>
    <scope>NUCLEOTIDE SEQUENCE [LARGE SCALE GENOMIC DNA]</scope>
    <source>
        <strain evidence="10">DSM 10146</strain>
    </source>
</reference>
<feature type="compositionally biased region" description="Basic and acidic residues" evidence="4">
    <location>
        <begin position="596"/>
        <end position="605"/>
    </location>
</feature>
<feature type="transmembrane region" description="Helical" evidence="5">
    <location>
        <begin position="198"/>
        <end position="219"/>
    </location>
</feature>
<evidence type="ECO:0000256" key="4">
    <source>
        <dbReference type="SAM" id="MobiDB-lite"/>
    </source>
</evidence>
<feature type="domain" description="HAMP" evidence="8">
    <location>
        <begin position="283"/>
        <end position="337"/>
    </location>
</feature>
<evidence type="ECO:0000259" key="8">
    <source>
        <dbReference type="PROSITE" id="PS50885"/>
    </source>
</evidence>
<dbReference type="PROSITE" id="PS50111">
    <property type="entry name" value="CHEMOTAXIS_TRANSDUC_2"/>
    <property type="match status" value="1"/>
</dbReference>
<dbReference type="CDD" id="cd06225">
    <property type="entry name" value="HAMP"/>
    <property type="match status" value="1"/>
</dbReference>
<feature type="chain" id="PRO_5011672368" evidence="6">
    <location>
        <begin position="30"/>
        <end position="636"/>
    </location>
</feature>
<evidence type="ECO:0000256" key="1">
    <source>
        <dbReference type="ARBA" id="ARBA00022500"/>
    </source>
</evidence>
<dbReference type="InterPro" id="IPR004089">
    <property type="entry name" value="MCPsignal_dom"/>
</dbReference>
<feature type="domain" description="HAMP" evidence="8">
    <location>
        <begin position="220"/>
        <end position="273"/>
    </location>
</feature>
<dbReference type="InterPro" id="IPR051310">
    <property type="entry name" value="MCP_chemotaxis"/>
</dbReference>
<dbReference type="InterPro" id="IPR029151">
    <property type="entry name" value="Sensor-like_sf"/>
</dbReference>
<evidence type="ECO:0000259" key="7">
    <source>
        <dbReference type="PROSITE" id="PS50111"/>
    </source>
</evidence>
<gene>
    <name evidence="9" type="ORF">SAMN04488105_111132</name>
</gene>
<dbReference type="Pfam" id="PF00015">
    <property type="entry name" value="MCPsignal"/>
    <property type="match status" value="1"/>
</dbReference>
<dbReference type="InterPro" id="IPR003660">
    <property type="entry name" value="HAMP_dom"/>
</dbReference>
<keyword evidence="5" id="KW-0472">Membrane</keyword>
<sequence length="636" mass="67871">MKLPKFSLKARLALSLALLLLVCSGAMFATFDFQTQRSMIAAAQARQDTSLRILVDQFSSVYDGIEVEMSPDGQIDELRWAALPEIDGHAVIDRVGRISGETATLFGWDAAEGDFIRLTTNIIKPDGSRAVGTWLGKQNPVHASMLRKETFRGEAVILGKPYFTVYEPVVSPSGEVIGILYVGVDRSVIDAQVARDRLVGVGLSLAFLALGILALIFLLSRNLGPLWQVTARLGHMSDGDLESDVPHQSRGDEIGDTARVVEEFRTKLARAHEQDAELERRRLAQERAVAALREGLERLANRDLGARIGESAEMPPDYEELRADFNIGVESLAQAMAEVETVAFGVRGAASEIGSTSDDLARRVEEQAATLEKSAAALDALAGAGAEIATNAEEADRLATNSRRLSSESEAVLGRAIEAIARIEDASSKINNIITAIDDIAFQTNLLALNAGVEAARAGEAGRGFAVVASEVRSLAQTAAEAAQEIKTLIRASNDEVREGSNLVQQTGASLGQVLEQVDSLGKLISEIAGSVRTQTDGLSEINGSVQQLEGMTQHNAAVVEELNAAGQSLNTEAQRLSETLEVFEGANGAPCSIKKTAETRKAPEQARPAPDAWDAPAQPRPALAATGTDDGWADF</sequence>
<keyword evidence="3" id="KW-0807">Transducer</keyword>
<name>A0A1G7HS51_9RHOB</name>
<comment type="similarity">
    <text evidence="2">Belongs to the methyl-accepting chemotaxis (MCP) protein family.</text>
</comment>
<keyword evidence="6" id="KW-0732">Signal</keyword>
<keyword evidence="5" id="KW-0812">Transmembrane</keyword>
<evidence type="ECO:0000256" key="6">
    <source>
        <dbReference type="SAM" id="SignalP"/>
    </source>
</evidence>
<accession>A0A1G7HS51</accession>
<keyword evidence="10" id="KW-1185">Reference proteome</keyword>
<dbReference type="Pfam" id="PF17201">
    <property type="entry name" value="Cache_3-Cache_2"/>
    <property type="match status" value="1"/>
</dbReference>
<protein>
    <submittedName>
        <fullName evidence="9">Methyl-accepting chemotaxis protein</fullName>
    </submittedName>
</protein>
<dbReference type="GO" id="GO:0006935">
    <property type="term" value="P:chemotaxis"/>
    <property type="evidence" value="ECO:0007669"/>
    <property type="project" value="UniProtKB-KW"/>
</dbReference>
<dbReference type="RefSeq" id="WP_089961497.1">
    <property type="nucleotide sequence ID" value="NZ_FNAV01000011.1"/>
</dbReference>
<keyword evidence="1" id="KW-0145">Chemotaxis</keyword>
<dbReference type="Gene3D" id="1.10.8.500">
    <property type="entry name" value="HAMP domain in histidine kinase"/>
    <property type="match status" value="1"/>
</dbReference>
<dbReference type="PROSITE" id="PS50885">
    <property type="entry name" value="HAMP"/>
    <property type="match status" value="2"/>
</dbReference>
<dbReference type="EMBL" id="FNAV01000011">
    <property type="protein sequence ID" value="SDF03245.1"/>
    <property type="molecule type" value="Genomic_DNA"/>
</dbReference>
<dbReference type="PANTHER" id="PTHR43531:SF11">
    <property type="entry name" value="METHYL-ACCEPTING CHEMOTAXIS PROTEIN 3"/>
    <property type="match status" value="1"/>
</dbReference>
<feature type="domain" description="Methyl-accepting transducer" evidence="7">
    <location>
        <begin position="342"/>
        <end position="571"/>
    </location>
</feature>
<dbReference type="AlphaFoldDB" id="A0A1G7HS51"/>
<evidence type="ECO:0000256" key="3">
    <source>
        <dbReference type="PROSITE-ProRule" id="PRU00284"/>
    </source>
</evidence>
<dbReference type="SUPFAM" id="SSF103190">
    <property type="entry name" value="Sensory domain-like"/>
    <property type="match status" value="1"/>
</dbReference>
<evidence type="ECO:0000256" key="5">
    <source>
        <dbReference type="SAM" id="Phobius"/>
    </source>
</evidence>
<evidence type="ECO:0000313" key="10">
    <source>
        <dbReference type="Proteomes" id="UP000198994"/>
    </source>
</evidence>
<dbReference type="Proteomes" id="UP000198994">
    <property type="component" value="Unassembled WGS sequence"/>
</dbReference>
<dbReference type="InterPro" id="IPR033462">
    <property type="entry name" value="Cache_3-Cache_2"/>
</dbReference>
<evidence type="ECO:0000256" key="2">
    <source>
        <dbReference type="ARBA" id="ARBA00029447"/>
    </source>
</evidence>
<feature type="region of interest" description="Disordered" evidence="4">
    <location>
        <begin position="594"/>
        <end position="636"/>
    </location>
</feature>
<dbReference type="GO" id="GO:0007165">
    <property type="term" value="P:signal transduction"/>
    <property type="evidence" value="ECO:0007669"/>
    <property type="project" value="UniProtKB-KW"/>
</dbReference>
<dbReference type="Pfam" id="PF00672">
    <property type="entry name" value="HAMP"/>
    <property type="match status" value="1"/>
</dbReference>
<dbReference type="PANTHER" id="PTHR43531">
    <property type="entry name" value="PROTEIN ICFG"/>
    <property type="match status" value="1"/>
</dbReference>
<proteinExistence type="inferred from homology"/>
<dbReference type="SMART" id="SM00304">
    <property type="entry name" value="HAMP"/>
    <property type="match status" value="2"/>
</dbReference>